<accession>A0A545TVP0</accession>
<dbReference type="PROSITE" id="PS51257">
    <property type="entry name" value="PROKAR_LIPOPROTEIN"/>
    <property type="match status" value="1"/>
</dbReference>
<dbReference type="EMBL" id="VHSG01000008">
    <property type="protein sequence ID" value="TQV81285.1"/>
    <property type="molecule type" value="Genomic_DNA"/>
</dbReference>
<dbReference type="AlphaFoldDB" id="A0A545TVP0"/>
<sequence>MSENDKEEKRMYCKALAVAATVLMVAACSNLQEAPGEDMDERFYTEVTDQGLQQFTYTLRKRGASRNDVGPVLRQSGVDANRDGARGSRKDRQRFEEQVVAWMETQLADSGFCRHGYFLIDKDIALGEARIKGECKAVSRRAGAGL</sequence>
<dbReference type="Proteomes" id="UP000319732">
    <property type="component" value="Unassembled WGS sequence"/>
</dbReference>
<evidence type="ECO:0000313" key="2">
    <source>
        <dbReference type="EMBL" id="TQV81285.1"/>
    </source>
</evidence>
<keyword evidence="3" id="KW-1185">Reference proteome</keyword>
<reference evidence="2 3" key="1">
    <citation type="submission" date="2019-06" db="EMBL/GenBank/DDBJ databases">
        <title>Whole genome sequence for Cellvibrionaceae sp. R142.</title>
        <authorList>
            <person name="Wang G."/>
        </authorList>
    </citation>
    <scope>NUCLEOTIDE SEQUENCE [LARGE SCALE GENOMIC DNA]</scope>
    <source>
        <strain evidence="2 3">R142</strain>
    </source>
</reference>
<name>A0A545TVP0_9GAMM</name>
<feature type="compositionally biased region" description="Basic and acidic residues" evidence="1">
    <location>
        <begin position="80"/>
        <end position="92"/>
    </location>
</feature>
<gene>
    <name evidence="2" type="ORF">FKG94_09320</name>
</gene>
<feature type="region of interest" description="Disordered" evidence="1">
    <location>
        <begin position="67"/>
        <end position="92"/>
    </location>
</feature>
<evidence type="ECO:0000256" key="1">
    <source>
        <dbReference type="SAM" id="MobiDB-lite"/>
    </source>
</evidence>
<organism evidence="2 3">
    <name type="scientific">Exilibacterium tricleocarpae</name>
    <dbReference type="NCBI Taxonomy" id="2591008"/>
    <lineage>
        <taxon>Bacteria</taxon>
        <taxon>Pseudomonadati</taxon>
        <taxon>Pseudomonadota</taxon>
        <taxon>Gammaproteobacteria</taxon>
        <taxon>Cellvibrionales</taxon>
        <taxon>Cellvibrionaceae</taxon>
        <taxon>Exilibacterium</taxon>
    </lineage>
</organism>
<protein>
    <recommendedName>
        <fullName evidence="4">Lipoprotein</fullName>
    </recommendedName>
</protein>
<proteinExistence type="predicted"/>
<evidence type="ECO:0008006" key="4">
    <source>
        <dbReference type="Google" id="ProtNLM"/>
    </source>
</evidence>
<evidence type="ECO:0000313" key="3">
    <source>
        <dbReference type="Proteomes" id="UP000319732"/>
    </source>
</evidence>
<comment type="caution">
    <text evidence="2">The sequence shown here is derived from an EMBL/GenBank/DDBJ whole genome shotgun (WGS) entry which is preliminary data.</text>
</comment>